<dbReference type="PROSITE" id="PS50076">
    <property type="entry name" value="DNAJ_2"/>
    <property type="match status" value="1"/>
</dbReference>
<dbReference type="InterPro" id="IPR036869">
    <property type="entry name" value="J_dom_sf"/>
</dbReference>
<name>A0A3A4ABZ6_9ACTN</name>
<evidence type="ECO:0000313" key="5">
    <source>
        <dbReference type="Proteomes" id="UP000265768"/>
    </source>
</evidence>
<dbReference type="EMBL" id="QZEY01000017">
    <property type="protein sequence ID" value="RJL24034.1"/>
    <property type="molecule type" value="Genomic_DNA"/>
</dbReference>
<dbReference type="AlphaFoldDB" id="A0A3A4ABZ6"/>
<proteinExistence type="predicted"/>
<dbReference type="PRINTS" id="PR00625">
    <property type="entry name" value="JDOMAIN"/>
</dbReference>
<organism evidence="4 5">
    <name type="scientific">Bailinhaonella thermotolerans</name>
    <dbReference type="NCBI Taxonomy" id="1070861"/>
    <lineage>
        <taxon>Bacteria</taxon>
        <taxon>Bacillati</taxon>
        <taxon>Actinomycetota</taxon>
        <taxon>Actinomycetes</taxon>
        <taxon>Streptosporangiales</taxon>
        <taxon>Streptosporangiaceae</taxon>
        <taxon>Bailinhaonella</taxon>
    </lineage>
</organism>
<dbReference type="RefSeq" id="WP_119930290.1">
    <property type="nucleotide sequence ID" value="NZ_QZEY01000017.1"/>
</dbReference>
<reference evidence="4 5" key="1">
    <citation type="submission" date="2018-09" db="EMBL/GenBank/DDBJ databases">
        <title>YIM 75507 draft genome.</title>
        <authorList>
            <person name="Tang S."/>
            <person name="Feng Y."/>
        </authorList>
    </citation>
    <scope>NUCLEOTIDE SEQUENCE [LARGE SCALE GENOMIC DNA]</scope>
    <source>
        <strain evidence="4 5">YIM 75507</strain>
    </source>
</reference>
<evidence type="ECO:0000259" key="3">
    <source>
        <dbReference type="PROSITE" id="PS50076"/>
    </source>
</evidence>
<feature type="region of interest" description="Disordered" evidence="1">
    <location>
        <begin position="68"/>
        <end position="146"/>
    </location>
</feature>
<dbReference type="InterPro" id="IPR018253">
    <property type="entry name" value="DnaJ_domain_CS"/>
</dbReference>
<dbReference type="PANTHER" id="PTHR43948">
    <property type="entry name" value="DNAJ HOMOLOG SUBFAMILY B"/>
    <property type="match status" value="1"/>
</dbReference>
<dbReference type="Pfam" id="PF00226">
    <property type="entry name" value="DnaJ"/>
    <property type="match status" value="1"/>
</dbReference>
<protein>
    <submittedName>
        <fullName evidence="4">J domain-containing protein</fullName>
    </submittedName>
</protein>
<keyword evidence="2" id="KW-0812">Transmembrane</keyword>
<comment type="caution">
    <text evidence="4">The sequence shown here is derived from an EMBL/GenBank/DDBJ whole genome shotgun (WGS) entry which is preliminary data.</text>
</comment>
<dbReference type="PANTHER" id="PTHR43948:SF10">
    <property type="entry name" value="MRJ, ISOFORM E"/>
    <property type="match status" value="1"/>
</dbReference>
<accession>A0A3A4ABZ6</accession>
<keyword evidence="5" id="KW-1185">Reference proteome</keyword>
<dbReference type="OrthoDB" id="9779889at2"/>
<feature type="compositionally biased region" description="Basic and acidic residues" evidence="1">
    <location>
        <begin position="68"/>
        <end position="77"/>
    </location>
</feature>
<evidence type="ECO:0000256" key="2">
    <source>
        <dbReference type="SAM" id="Phobius"/>
    </source>
</evidence>
<keyword evidence="2" id="KW-0472">Membrane</keyword>
<gene>
    <name evidence="4" type="ORF">D5H75_31205</name>
</gene>
<dbReference type="InterPro" id="IPR001623">
    <property type="entry name" value="DnaJ_domain"/>
</dbReference>
<feature type="transmembrane region" description="Helical" evidence="2">
    <location>
        <begin position="195"/>
        <end position="214"/>
    </location>
</feature>
<dbReference type="Gene3D" id="1.10.287.110">
    <property type="entry name" value="DnaJ domain"/>
    <property type="match status" value="1"/>
</dbReference>
<dbReference type="SMART" id="SM00271">
    <property type="entry name" value="DnaJ"/>
    <property type="match status" value="1"/>
</dbReference>
<dbReference type="SUPFAM" id="SSF46565">
    <property type="entry name" value="Chaperone J-domain"/>
    <property type="match status" value="1"/>
</dbReference>
<dbReference type="PROSITE" id="PS00636">
    <property type="entry name" value="DNAJ_1"/>
    <property type="match status" value="1"/>
</dbReference>
<feature type="compositionally biased region" description="Low complexity" evidence="1">
    <location>
        <begin position="98"/>
        <end position="109"/>
    </location>
</feature>
<feature type="transmembrane region" description="Helical" evidence="2">
    <location>
        <begin position="221"/>
        <end position="242"/>
    </location>
</feature>
<evidence type="ECO:0000313" key="4">
    <source>
        <dbReference type="EMBL" id="RJL24034.1"/>
    </source>
</evidence>
<feature type="domain" description="J" evidence="3">
    <location>
        <begin position="6"/>
        <end position="67"/>
    </location>
</feature>
<keyword evidence="2" id="KW-1133">Transmembrane helix</keyword>
<evidence type="ECO:0000256" key="1">
    <source>
        <dbReference type="SAM" id="MobiDB-lite"/>
    </source>
</evidence>
<feature type="transmembrane region" description="Helical" evidence="2">
    <location>
        <begin position="248"/>
        <end position="265"/>
    </location>
</feature>
<dbReference type="CDD" id="cd06257">
    <property type="entry name" value="DnaJ"/>
    <property type="match status" value="1"/>
</dbReference>
<sequence length="464" mass="47621">MSGLPDYYEILGVPSDAPPGDIAKAYRRTAALVHPDKGGNAGMFRIVQVAYETLKDPAARAAYDRRRLSGAGHREDPAGASAPPGGGAAGGERRAGQDRAGAPRGEPGQRPGGPGPAGPRAGGRGTRAGAGERSPRGGTRAASHPAWMRAHTPAAGGPQVRPAFGYQWRLLAGSLITDLACAAALAAAWPRQLPAALLVTGLIALPAFAVAVVFRRRRRWVLAVLAVCAAGPLIAAMCAASATIWTPAAAIIAVAGAGGLGLAAAELRHARLLDAAVPRDSLRFQVFNEAGAGLKAPADRRLAAAGAAVAEQLAMLPGTRIVHAVAVPSAADTAEYVDHVIIRDSLAAAVVNWPGPSGRYTWSGKEPLRVDGEMFADGGAGLDAAVAGLKRLLPPGTDVRGFVAVHPQGRGIRTYDNGDLVERYAADAAAVRDAVGDWLAQARPVVNRRAFAALLPHLCPRTPA</sequence>
<dbReference type="Proteomes" id="UP000265768">
    <property type="component" value="Unassembled WGS sequence"/>
</dbReference>